<dbReference type="EMBL" id="QPIW01000013">
    <property type="protein sequence ID" value="RDB04823.1"/>
    <property type="molecule type" value="Genomic_DNA"/>
</dbReference>
<reference evidence="2 3" key="1">
    <citation type="submission" date="2018-07" db="EMBL/GenBank/DDBJ databases">
        <title>Genome analysis of Runella aurantiaca.</title>
        <authorList>
            <person name="Yang X."/>
        </authorList>
    </citation>
    <scope>NUCLEOTIDE SEQUENCE [LARGE SCALE GENOMIC DNA]</scope>
    <source>
        <strain evidence="2 3">YX9</strain>
    </source>
</reference>
<sequence length="517" mass="53775">MFHVKKHLRLFAVAAITSLLTLNSCTDHRLPPSPQTLPDVSFYALNDNNQLMFINVRATSTPTSTVTISGLPTGEKIRAIDFRPATGQLYGVGSDSRLYVINPTSGAARMVGMNPLNPTVNGTMIAFDFNPTVDRIRLVTNTGQNLRLHPETGAVAVIDGAINGAPGAMITSAAYTNNKAGVTSTTLYDIDPVNDRLYRQNPPNNGTLEEVGALGLDITGTSGFDISPNGDAIAAVTVFGQSELNQVNLSTGRLQKLGDLPANIIGIAIPTEPVAYAIDGSNNLLIFNPIAASPVTPTTKTIMGLQMGESILGIDFRPSNGQLYALGSTSRIYTLTVNAANTATYSATALGAGPFTPALSGTSFGFDFNPVPDLIRVVSNTRQNLRISPVTGAINTVDTELSIMSANVSAAAYTNNFAGTMSTTLYDIDTPAGGNAMLYTQNPPNNGTLNLVGSLGIQVESANGFDIGGASNTAYALLRSGGTTGVYTINLATGAATLGSTLQGNPTVRAMAVGLGF</sequence>
<feature type="domain" description="DUF4394" evidence="1">
    <location>
        <begin position="294"/>
        <end position="512"/>
    </location>
</feature>
<dbReference type="Proteomes" id="UP000253141">
    <property type="component" value="Unassembled WGS sequence"/>
</dbReference>
<dbReference type="RefSeq" id="WP_114462129.1">
    <property type="nucleotide sequence ID" value="NZ_QPIW01000013.1"/>
</dbReference>
<dbReference type="InterPro" id="IPR025507">
    <property type="entry name" value="DUF4394"/>
</dbReference>
<comment type="caution">
    <text evidence="2">The sequence shown here is derived from an EMBL/GenBank/DDBJ whole genome shotgun (WGS) entry which is preliminary data.</text>
</comment>
<evidence type="ECO:0000313" key="2">
    <source>
        <dbReference type="EMBL" id="RDB04823.1"/>
    </source>
</evidence>
<dbReference type="OrthoDB" id="531718at2"/>
<keyword evidence="3" id="KW-1185">Reference proteome</keyword>
<gene>
    <name evidence="2" type="ORF">DVG78_16350</name>
</gene>
<dbReference type="SUPFAM" id="SSF51004">
    <property type="entry name" value="C-terminal (heme d1) domain of cytochrome cd1-nitrite reductase"/>
    <property type="match status" value="1"/>
</dbReference>
<feature type="domain" description="DUF4394" evidence="1">
    <location>
        <begin position="51"/>
        <end position="268"/>
    </location>
</feature>
<accession>A0A369IBC4</accession>
<name>A0A369IBC4_9BACT</name>
<proteinExistence type="predicted"/>
<dbReference type="AlphaFoldDB" id="A0A369IBC4"/>
<dbReference type="Pfam" id="PF14339">
    <property type="entry name" value="DUF4394"/>
    <property type="match status" value="2"/>
</dbReference>
<evidence type="ECO:0000259" key="1">
    <source>
        <dbReference type="Pfam" id="PF14339"/>
    </source>
</evidence>
<organism evidence="2 3">
    <name type="scientific">Runella aurantiaca</name>
    <dbReference type="NCBI Taxonomy" id="2282308"/>
    <lineage>
        <taxon>Bacteria</taxon>
        <taxon>Pseudomonadati</taxon>
        <taxon>Bacteroidota</taxon>
        <taxon>Cytophagia</taxon>
        <taxon>Cytophagales</taxon>
        <taxon>Spirosomataceae</taxon>
        <taxon>Runella</taxon>
    </lineage>
</organism>
<protein>
    <submittedName>
        <fullName evidence="2">DUF4394 domain-containing protein</fullName>
    </submittedName>
</protein>
<dbReference type="InterPro" id="IPR011048">
    <property type="entry name" value="Haem_d1_sf"/>
</dbReference>
<evidence type="ECO:0000313" key="3">
    <source>
        <dbReference type="Proteomes" id="UP000253141"/>
    </source>
</evidence>